<gene>
    <name evidence="1" type="ORF">GCM10011573_00040</name>
</gene>
<protein>
    <recommendedName>
        <fullName evidence="3">DNA-binding protein</fullName>
    </recommendedName>
</protein>
<proteinExistence type="predicted"/>
<evidence type="ECO:0000313" key="1">
    <source>
        <dbReference type="EMBL" id="GGC74542.1"/>
    </source>
</evidence>
<evidence type="ECO:0000313" key="2">
    <source>
        <dbReference type="Proteomes" id="UP000630615"/>
    </source>
</evidence>
<reference evidence="2" key="1">
    <citation type="journal article" date="2019" name="Int. J. Syst. Evol. Microbiol.">
        <title>The Global Catalogue of Microorganisms (GCM) 10K type strain sequencing project: providing services to taxonomists for standard genome sequencing and annotation.</title>
        <authorList>
            <consortium name="The Broad Institute Genomics Platform"/>
            <consortium name="The Broad Institute Genome Sequencing Center for Infectious Disease"/>
            <person name="Wu L."/>
            <person name="Ma J."/>
        </authorList>
    </citation>
    <scope>NUCLEOTIDE SEQUENCE [LARGE SCALE GENOMIC DNA]</scope>
    <source>
        <strain evidence="2">CGMCC 1.15942</strain>
    </source>
</reference>
<sequence>MNENSMFSSWFETVILKTLEKYFEKFLDLANQRSVKPIFIQKKNVGLYYDGVSKDTLKAYEEKGLKRCEPIQGGNVYYHVDELERFMLKYQVKSPKKGGKRNGTSKAA</sequence>
<dbReference type="Proteomes" id="UP000630615">
    <property type="component" value="Unassembled WGS sequence"/>
</dbReference>
<dbReference type="EMBL" id="BMKI01000001">
    <property type="protein sequence ID" value="GGC74542.1"/>
    <property type="molecule type" value="Genomic_DNA"/>
</dbReference>
<keyword evidence="2" id="KW-1185">Reference proteome</keyword>
<organism evidence="1 2">
    <name type="scientific">Enterococcus wangshanyuanii</name>
    <dbReference type="NCBI Taxonomy" id="2005703"/>
    <lineage>
        <taxon>Bacteria</taxon>
        <taxon>Bacillati</taxon>
        <taxon>Bacillota</taxon>
        <taxon>Bacilli</taxon>
        <taxon>Lactobacillales</taxon>
        <taxon>Enterococcaceae</taxon>
        <taxon>Enterococcus</taxon>
    </lineage>
</organism>
<name>A0ABQ1NH73_9ENTE</name>
<dbReference type="InterPro" id="IPR009061">
    <property type="entry name" value="DNA-bd_dom_put_sf"/>
</dbReference>
<evidence type="ECO:0008006" key="3">
    <source>
        <dbReference type="Google" id="ProtNLM"/>
    </source>
</evidence>
<dbReference type="SUPFAM" id="SSF46955">
    <property type="entry name" value="Putative DNA-binding domain"/>
    <property type="match status" value="1"/>
</dbReference>
<dbReference type="RefSeq" id="WP_088271366.1">
    <property type="nucleotide sequence ID" value="NZ_BMKI01000001.1"/>
</dbReference>
<comment type="caution">
    <text evidence="1">The sequence shown here is derived from an EMBL/GenBank/DDBJ whole genome shotgun (WGS) entry which is preliminary data.</text>
</comment>
<accession>A0ABQ1NH73</accession>